<comment type="caution">
    <text evidence="1">The sequence shown here is derived from an EMBL/GenBank/DDBJ whole genome shotgun (WGS) entry which is preliminary data.</text>
</comment>
<evidence type="ECO:0000313" key="2">
    <source>
        <dbReference type="Proteomes" id="UP001055811"/>
    </source>
</evidence>
<gene>
    <name evidence="1" type="ORF">L2E82_30533</name>
</gene>
<evidence type="ECO:0000313" key="1">
    <source>
        <dbReference type="EMBL" id="KAI3740114.1"/>
    </source>
</evidence>
<dbReference type="EMBL" id="CM042013">
    <property type="protein sequence ID" value="KAI3740114.1"/>
    <property type="molecule type" value="Genomic_DNA"/>
</dbReference>
<name>A0ACB9D0M8_CICIN</name>
<proteinExistence type="predicted"/>
<sequence length="242" mass="27431">MEIAHKFIAIPVSCSKFIALFLGCVLPYNSFSLVGLCREILCVSDLAFGRFPTGCFLVFIIIILPFKQNLSLCLCEGLIVFESGHPTNNDLTAFHVCKPTTNQFQALPDPESNYSTCKAAIVIIGVPEDDCDDYDWYAFEIFDSESWSWREVDTIWLPPSESPTDNKLITSRGKVYMLLDSSNIFKIDAHSEECEIFLSPYPLGDLIHYDHKIFSKHEGNLGFDCHHSNGFWDHWVLTGKDL</sequence>
<reference evidence="1 2" key="2">
    <citation type="journal article" date="2022" name="Mol. Ecol. Resour.">
        <title>The genomes of chicory, endive, great burdock and yacon provide insights into Asteraceae paleo-polyploidization history and plant inulin production.</title>
        <authorList>
            <person name="Fan W."/>
            <person name="Wang S."/>
            <person name="Wang H."/>
            <person name="Wang A."/>
            <person name="Jiang F."/>
            <person name="Liu H."/>
            <person name="Zhao H."/>
            <person name="Xu D."/>
            <person name="Zhang Y."/>
        </authorList>
    </citation>
    <scope>NUCLEOTIDE SEQUENCE [LARGE SCALE GENOMIC DNA]</scope>
    <source>
        <strain evidence="2">cv. Punajuju</strain>
        <tissue evidence="1">Leaves</tissue>
    </source>
</reference>
<accession>A0ACB9D0M8</accession>
<protein>
    <submittedName>
        <fullName evidence="1">Uncharacterized protein</fullName>
    </submittedName>
</protein>
<keyword evidence="2" id="KW-1185">Reference proteome</keyword>
<reference evidence="2" key="1">
    <citation type="journal article" date="2022" name="Mol. Ecol. Resour.">
        <title>The genomes of chicory, endive, great burdock and yacon provide insights into Asteraceae palaeo-polyploidization history and plant inulin production.</title>
        <authorList>
            <person name="Fan W."/>
            <person name="Wang S."/>
            <person name="Wang H."/>
            <person name="Wang A."/>
            <person name="Jiang F."/>
            <person name="Liu H."/>
            <person name="Zhao H."/>
            <person name="Xu D."/>
            <person name="Zhang Y."/>
        </authorList>
    </citation>
    <scope>NUCLEOTIDE SEQUENCE [LARGE SCALE GENOMIC DNA]</scope>
    <source>
        <strain evidence="2">cv. Punajuju</strain>
    </source>
</reference>
<organism evidence="1 2">
    <name type="scientific">Cichorium intybus</name>
    <name type="common">Chicory</name>
    <dbReference type="NCBI Taxonomy" id="13427"/>
    <lineage>
        <taxon>Eukaryota</taxon>
        <taxon>Viridiplantae</taxon>
        <taxon>Streptophyta</taxon>
        <taxon>Embryophyta</taxon>
        <taxon>Tracheophyta</taxon>
        <taxon>Spermatophyta</taxon>
        <taxon>Magnoliopsida</taxon>
        <taxon>eudicotyledons</taxon>
        <taxon>Gunneridae</taxon>
        <taxon>Pentapetalae</taxon>
        <taxon>asterids</taxon>
        <taxon>campanulids</taxon>
        <taxon>Asterales</taxon>
        <taxon>Asteraceae</taxon>
        <taxon>Cichorioideae</taxon>
        <taxon>Cichorieae</taxon>
        <taxon>Cichoriinae</taxon>
        <taxon>Cichorium</taxon>
    </lineage>
</organism>
<dbReference type="Proteomes" id="UP001055811">
    <property type="component" value="Linkage Group LG05"/>
</dbReference>